<feature type="non-terminal residue" evidence="2">
    <location>
        <position position="1"/>
    </location>
</feature>
<proteinExistence type="predicted"/>
<keyword evidence="3" id="KW-1185">Reference proteome</keyword>
<dbReference type="Proteomes" id="UP000789572">
    <property type="component" value="Unassembled WGS sequence"/>
</dbReference>
<keyword evidence="1" id="KW-0175">Coiled coil</keyword>
<comment type="caution">
    <text evidence="2">The sequence shown here is derived from an EMBL/GenBank/DDBJ whole genome shotgun (WGS) entry which is preliminary data.</text>
</comment>
<organism evidence="2 3">
    <name type="scientific">Paraglomus occultum</name>
    <dbReference type="NCBI Taxonomy" id="144539"/>
    <lineage>
        <taxon>Eukaryota</taxon>
        <taxon>Fungi</taxon>
        <taxon>Fungi incertae sedis</taxon>
        <taxon>Mucoromycota</taxon>
        <taxon>Glomeromycotina</taxon>
        <taxon>Glomeromycetes</taxon>
        <taxon>Paraglomerales</taxon>
        <taxon>Paraglomeraceae</taxon>
        <taxon>Paraglomus</taxon>
    </lineage>
</organism>
<name>A0A9N9E8X8_9GLOM</name>
<protein>
    <submittedName>
        <fullName evidence="2">2583_t:CDS:1</fullName>
    </submittedName>
</protein>
<sequence>EQLSKLVAENDKLRRENAEFLAKKMGLIARIAELERSAKEIAKNARKLKS</sequence>
<evidence type="ECO:0000313" key="3">
    <source>
        <dbReference type="Proteomes" id="UP000789572"/>
    </source>
</evidence>
<reference evidence="2" key="1">
    <citation type="submission" date="2021-06" db="EMBL/GenBank/DDBJ databases">
        <authorList>
            <person name="Kallberg Y."/>
            <person name="Tangrot J."/>
            <person name="Rosling A."/>
        </authorList>
    </citation>
    <scope>NUCLEOTIDE SEQUENCE</scope>
    <source>
        <strain evidence="2">IA702</strain>
    </source>
</reference>
<feature type="coiled-coil region" evidence="1">
    <location>
        <begin position="3"/>
        <end position="44"/>
    </location>
</feature>
<dbReference type="EMBL" id="CAJVPJ010005881">
    <property type="protein sequence ID" value="CAG8664612.1"/>
    <property type="molecule type" value="Genomic_DNA"/>
</dbReference>
<evidence type="ECO:0000313" key="2">
    <source>
        <dbReference type="EMBL" id="CAG8664612.1"/>
    </source>
</evidence>
<evidence type="ECO:0000256" key="1">
    <source>
        <dbReference type="SAM" id="Coils"/>
    </source>
</evidence>
<accession>A0A9N9E8X8</accession>
<gene>
    <name evidence="2" type="ORF">POCULU_LOCUS10636</name>
</gene>
<dbReference type="OrthoDB" id="2446689at2759"/>
<dbReference type="AlphaFoldDB" id="A0A9N9E8X8"/>